<dbReference type="PANTHER" id="PTHR13403:SF6">
    <property type="entry name" value="SNURPORTIN-1"/>
    <property type="match status" value="1"/>
</dbReference>
<feature type="region of interest" description="Disordered" evidence="10">
    <location>
        <begin position="1"/>
        <end position="75"/>
    </location>
</feature>
<evidence type="ECO:0000256" key="2">
    <source>
        <dbReference type="ARBA" id="ARBA00004123"/>
    </source>
</evidence>
<evidence type="ECO:0000256" key="9">
    <source>
        <dbReference type="ARBA" id="ARBA00023242"/>
    </source>
</evidence>
<keyword evidence="7" id="KW-0963">Cytoplasm</keyword>
<comment type="subcellular location">
    <subcellularLocation>
        <location evidence="3">Cytoplasm</location>
    </subcellularLocation>
    <subcellularLocation>
        <location evidence="2">Nucleus</location>
    </subcellularLocation>
</comment>
<dbReference type="GO" id="GO:0005737">
    <property type="term" value="C:cytoplasm"/>
    <property type="evidence" value="ECO:0007669"/>
    <property type="project" value="UniProtKB-SubCell"/>
</dbReference>
<protein>
    <recommendedName>
        <fullName evidence="5">Snurportin-1</fullName>
    </recommendedName>
</protein>
<dbReference type="GO" id="GO:0061015">
    <property type="term" value="P:snRNA import into nucleus"/>
    <property type="evidence" value="ECO:0007669"/>
    <property type="project" value="InterPro"/>
</dbReference>
<feature type="compositionally biased region" description="Basic residues" evidence="10">
    <location>
        <begin position="138"/>
        <end position="157"/>
    </location>
</feature>
<keyword evidence="6" id="KW-0813">Transport</keyword>
<comment type="similarity">
    <text evidence="4">Belongs to the snurportin family.</text>
</comment>
<dbReference type="AlphaFoldDB" id="A0A409XRH0"/>
<evidence type="ECO:0000256" key="1">
    <source>
        <dbReference type="ARBA" id="ARBA00003975"/>
    </source>
</evidence>
<evidence type="ECO:0000256" key="3">
    <source>
        <dbReference type="ARBA" id="ARBA00004496"/>
    </source>
</evidence>
<feature type="region of interest" description="Disordered" evidence="10">
    <location>
        <begin position="517"/>
        <end position="538"/>
    </location>
</feature>
<evidence type="ECO:0000313" key="13">
    <source>
        <dbReference type="Proteomes" id="UP000283269"/>
    </source>
</evidence>
<dbReference type="InterPro" id="IPR047857">
    <property type="entry name" value="Snurportin1_C"/>
</dbReference>
<organism evidence="12 13">
    <name type="scientific">Psilocybe cyanescens</name>
    <dbReference type="NCBI Taxonomy" id="93625"/>
    <lineage>
        <taxon>Eukaryota</taxon>
        <taxon>Fungi</taxon>
        <taxon>Dikarya</taxon>
        <taxon>Basidiomycota</taxon>
        <taxon>Agaricomycotina</taxon>
        <taxon>Agaricomycetes</taxon>
        <taxon>Agaricomycetidae</taxon>
        <taxon>Agaricales</taxon>
        <taxon>Agaricineae</taxon>
        <taxon>Strophariaceae</taxon>
        <taxon>Psilocybe</taxon>
    </lineage>
</organism>
<evidence type="ECO:0000256" key="5">
    <source>
        <dbReference type="ARBA" id="ARBA00016034"/>
    </source>
</evidence>
<evidence type="ECO:0000256" key="4">
    <source>
        <dbReference type="ARBA" id="ARBA00007540"/>
    </source>
</evidence>
<sequence>MSSNRKISYKLPPTTIRDKLVSQEARRNKRRANKIDSARQLDLFAGLNLGTSDDEDSVLQEPKIEEKEEEEDEEQIRLVPASVAQYASMLQPGFHDEDSSPLAMTNTINTNSAHVPTISHPLVNVDSPIEIEDATKSTNKKKSRGGSANKQKRRAKKASKWADRCMYAELLEMSADDPWSCSPLNIQDESYAYRDGLPSDLESGWVAVAPVPVGKRCLAVTQQSAGVAGVVPNTTLRSRLLGKTLLPRFPSALPPLTVLDCILDDQWRENGILHVLDVVKWKGQDVAECEAGFRFWWRDTRLAELAQTSPPSSINFLVNQQASTSTYTEPFQKYHFPYPTTFVPVPYHANTTLSSLDNEIIPAARTWREVSVSVPMPISTNGYGLGEGGMDVEPSVSGMISLSHPQIPLQPQMTLTSTQTCVQPDGMLLYVAEASYEPGTSPLSSWIPIRGYDVNKSEGIHNDNRPEAQNVSANAMISSEGPLDLFQRLVRRRMAIRLSGGANAGPSNITGELVVNTQGAGGSRSSKTGNSGDVDMDV</sequence>
<dbReference type="PANTHER" id="PTHR13403">
    <property type="entry name" value="SNURPORTIN1 RNUT1 PROTEIN RNA, U TRANSPORTER 1"/>
    <property type="match status" value="1"/>
</dbReference>
<feature type="domain" description="Snurportin-1 m3G cap-binding" evidence="11">
    <location>
        <begin position="197"/>
        <end position="314"/>
    </location>
</feature>
<evidence type="ECO:0000256" key="8">
    <source>
        <dbReference type="ARBA" id="ARBA00022884"/>
    </source>
</evidence>
<evidence type="ECO:0000256" key="7">
    <source>
        <dbReference type="ARBA" id="ARBA00022490"/>
    </source>
</evidence>
<reference evidence="12 13" key="1">
    <citation type="journal article" date="2018" name="Evol. Lett.">
        <title>Horizontal gene cluster transfer increased hallucinogenic mushroom diversity.</title>
        <authorList>
            <person name="Reynolds H.T."/>
            <person name="Vijayakumar V."/>
            <person name="Gluck-Thaler E."/>
            <person name="Korotkin H.B."/>
            <person name="Matheny P.B."/>
            <person name="Slot J.C."/>
        </authorList>
    </citation>
    <scope>NUCLEOTIDE SEQUENCE [LARGE SCALE GENOMIC DNA]</scope>
    <source>
        <strain evidence="12 13">2631</strain>
    </source>
</reference>
<evidence type="ECO:0000256" key="10">
    <source>
        <dbReference type="SAM" id="MobiDB-lite"/>
    </source>
</evidence>
<accession>A0A409XRH0</accession>
<keyword evidence="9" id="KW-0539">Nucleus</keyword>
<dbReference type="Proteomes" id="UP000283269">
    <property type="component" value="Unassembled WGS sequence"/>
</dbReference>
<dbReference type="GO" id="GO:0003723">
    <property type="term" value="F:RNA binding"/>
    <property type="evidence" value="ECO:0007669"/>
    <property type="project" value="UniProtKB-KW"/>
</dbReference>
<dbReference type="STRING" id="93625.A0A409XRH0"/>
<keyword evidence="13" id="KW-1185">Reference proteome</keyword>
<dbReference type="InParanoid" id="A0A409XRH0"/>
<evidence type="ECO:0000256" key="6">
    <source>
        <dbReference type="ARBA" id="ARBA00022448"/>
    </source>
</evidence>
<dbReference type="Pfam" id="PF21974">
    <property type="entry name" value="SPN1_m3Gcap_bd"/>
    <property type="match status" value="1"/>
</dbReference>
<dbReference type="GO" id="GO:0005634">
    <property type="term" value="C:nucleus"/>
    <property type="evidence" value="ECO:0007669"/>
    <property type="project" value="UniProtKB-SubCell"/>
</dbReference>
<dbReference type="OrthoDB" id="10003593at2759"/>
<comment type="function">
    <text evidence="1">Functions as an U snRNP-specific nuclear import adapter. Involved in the trimethylguanosine (m3G)-cap-dependent nuclear import of U snRNPs. Binds specifically to the terminal m3G-cap U snRNAs.</text>
</comment>
<feature type="region of interest" description="Disordered" evidence="10">
    <location>
        <begin position="133"/>
        <end position="157"/>
    </location>
</feature>
<gene>
    <name evidence="12" type="ORF">CVT25_004722</name>
</gene>
<comment type="caution">
    <text evidence="12">The sequence shown here is derived from an EMBL/GenBank/DDBJ whole genome shotgun (WGS) entry which is preliminary data.</text>
</comment>
<dbReference type="EMBL" id="NHYD01000757">
    <property type="protein sequence ID" value="PPQ93405.1"/>
    <property type="molecule type" value="Genomic_DNA"/>
</dbReference>
<feature type="compositionally biased region" description="Polar residues" evidence="10">
    <location>
        <begin position="517"/>
        <end position="531"/>
    </location>
</feature>
<name>A0A409XRH0_PSICY</name>
<feature type="compositionally biased region" description="Basic and acidic residues" evidence="10">
    <location>
        <begin position="16"/>
        <end position="26"/>
    </location>
</feature>
<keyword evidence="8" id="KW-0694">RNA-binding</keyword>
<proteinExistence type="inferred from homology"/>
<evidence type="ECO:0000313" key="12">
    <source>
        <dbReference type="EMBL" id="PPQ93405.1"/>
    </source>
</evidence>
<dbReference type="InterPro" id="IPR017336">
    <property type="entry name" value="Snurportin-1"/>
</dbReference>
<dbReference type="Gene3D" id="3.30.470.30">
    <property type="entry name" value="DNA ligase/mRNA capping enzyme"/>
    <property type="match status" value="1"/>
</dbReference>
<evidence type="ECO:0000259" key="11">
    <source>
        <dbReference type="Pfam" id="PF21974"/>
    </source>
</evidence>